<keyword evidence="2" id="KW-1185">Reference proteome</keyword>
<dbReference type="Proteomes" id="UP000054466">
    <property type="component" value="Unassembled WGS sequence"/>
</dbReference>
<proteinExistence type="predicted"/>
<gene>
    <name evidence="1" type="ORF">PV07_12797</name>
</gene>
<dbReference type="AlphaFoldDB" id="A0A0D2BTM4"/>
<evidence type="ECO:0000313" key="2">
    <source>
        <dbReference type="Proteomes" id="UP000054466"/>
    </source>
</evidence>
<name>A0A0D2BTM4_9EURO</name>
<sequence length="343" mass="38027">MTKVNCSQILRKSGVTVSLPNAYGVHFVDASMLSPDDCFRLLEVFISVTDDLRAQYSFILPENTHNVPAGFREVCRGQNVLSMEGESVGFSAQHRVVVPNNSKIPHTWNGDQTAAAHVSLTVETDIPSHLDVPAGIVYTIEDFLQRTTNYTTDPQISPMKQRFLVCAYTGPDANYPRTFTDFGGNSNVIEDGSRLETAIETLYRKTQAESGSLERLIRDSTLRDSPKPKTGISVHLGGEYKADFQNSYTSAVARRKITLVDLREILKDAHPDNDDIVNLAIVQLPRLEEGCEEEQLKEQCQSWFDLSQFPIDCGEAGDAGGRQAQALDGLVYLVKKIYGSSSW</sequence>
<reference evidence="1 2" key="1">
    <citation type="submission" date="2015-01" db="EMBL/GenBank/DDBJ databases">
        <title>The Genome Sequence of Cladophialophora immunda CBS83496.</title>
        <authorList>
            <consortium name="The Broad Institute Genomics Platform"/>
            <person name="Cuomo C."/>
            <person name="de Hoog S."/>
            <person name="Gorbushina A."/>
            <person name="Stielow B."/>
            <person name="Teixiera M."/>
            <person name="Abouelleil A."/>
            <person name="Chapman S.B."/>
            <person name="Priest M."/>
            <person name="Young S.K."/>
            <person name="Wortman J."/>
            <person name="Nusbaum C."/>
            <person name="Birren B."/>
        </authorList>
    </citation>
    <scope>NUCLEOTIDE SEQUENCE [LARGE SCALE GENOMIC DNA]</scope>
    <source>
        <strain evidence="1 2">CBS 83496</strain>
    </source>
</reference>
<evidence type="ECO:0000313" key="1">
    <source>
        <dbReference type="EMBL" id="KIW21775.1"/>
    </source>
</evidence>
<organism evidence="1 2">
    <name type="scientific">Cladophialophora immunda</name>
    <dbReference type="NCBI Taxonomy" id="569365"/>
    <lineage>
        <taxon>Eukaryota</taxon>
        <taxon>Fungi</taxon>
        <taxon>Dikarya</taxon>
        <taxon>Ascomycota</taxon>
        <taxon>Pezizomycotina</taxon>
        <taxon>Eurotiomycetes</taxon>
        <taxon>Chaetothyriomycetidae</taxon>
        <taxon>Chaetothyriales</taxon>
        <taxon>Herpotrichiellaceae</taxon>
        <taxon>Cladophialophora</taxon>
    </lineage>
</organism>
<dbReference type="RefSeq" id="XP_016241991.1">
    <property type="nucleotide sequence ID" value="XM_016400363.1"/>
</dbReference>
<dbReference type="HOGENOM" id="CLU_808937_0_0_1"/>
<protein>
    <submittedName>
        <fullName evidence="1">Uncharacterized protein</fullName>
    </submittedName>
</protein>
<dbReference type="EMBL" id="KN847192">
    <property type="protein sequence ID" value="KIW21775.1"/>
    <property type="molecule type" value="Genomic_DNA"/>
</dbReference>
<dbReference type="VEuPathDB" id="FungiDB:PV07_12797"/>
<accession>A0A0D2BTM4</accession>
<dbReference type="GeneID" id="27351991"/>